<evidence type="ECO:0000259" key="4">
    <source>
        <dbReference type="SMART" id="SM00563"/>
    </source>
</evidence>
<dbReference type="SMART" id="SM00563">
    <property type="entry name" value="PlsC"/>
    <property type="match status" value="1"/>
</dbReference>
<keyword evidence="2 5" id="KW-0808">Transferase</keyword>
<dbReference type="PANTHER" id="PTHR10434">
    <property type="entry name" value="1-ACYL-SN-GLYCEROL-3-PHOSPHATE ACYLTRANSFERASE"/>
    <property type="match status" value="1"/>
</dbReference>
<evidence type="ECO:0000256" key="3">
    <source>
        <dbReference type="ARBA" id="ARBA00023315"/>
    </source>
</evidence>
<evidence type="ECO:0000256" key="1">
    <source>
        <dbReference type="ARBA" id="ARBA00005189"/>
    </source>
</evidence>
<dbReference type="InterPro" id="IPR002123">
    <property type="entry name" value="Plipid/glycerol_acylTrfase"/>
</dbReference>
<dbReference type="Proteomes" id="UP000541425">
    <property type="component" value="Unassembled WGS sequence"/>
</dbReference>
<evidence type="ECO:0000256" key="2">
    <source>
        <dbReference type="ARBA" id="ARBA00022679"/>
    </source>
</evidence>
<protein>
    <submittedName>
        <fullName evidence="5">1-acyl-sn-glycerol-3-phosphate acyltransferase</fullName>
    </submittedName>
</protein>
<feature type="domain" description="Phospholipid/glycerol acyltransferase" evidence="4">
    <location>
        <begin position="29"/>
        <end position="141"/>
    </location>
</feature>
<dbReference type="EMBL" id="JACICA010000004">
    <property type="protein sequence ID" value="MBB3702570.1"/>
    <property type="molecule type" value="Genomic_DNA"/>
</dbReference>
<dbReference type="Pfam" id="PF01553">
    <property type="entry name" value="Acyltransferase"/>
    <property type="match status" value="1"/>
</dbReference>
<reference evidence="5 6" key="1">
    <citation type="submission" date="2020-08" db="EMBL/GenBank/DDBJ databases">
        <title>Genomic Encyclopedia of Type Strains, Phase IV (KMG-IV): sequencing the most valuable type-strain genomes for metagenomic binning, comparative biology and taxonomic classification.</title>
        <authorList>
            <person name="Goeker M."/>
        </authorList>
    </citation>
    <scope>NUCLEOTIDE SEQUENCE [LARGE SCALE GENOMIC DNA]</scope>
    <source>
        <strain evidence="5 6">DSM 22548</strain>
    </source>
</reference>
<organism evidence="5 6">
    <name type="scientific">Alloprevotella rava</name>
    <dbReference type="NCBI Taxonomy" id="671218"/>
    <lineage>
        <taxon>Bacteria</taxon>
        <taxon>Pseudomonadati</taxon>
        <taxon>Bacteroidota</taxon>
        <taxon>Bacteroidia</taxon>
        <taxon>Bacteroidales</taxon>
        <taxon>Prevotellaceae</taxon>
        <taxon>Alloprevotella</taxon>
    </lineage>
</organism>
<comment type="pathway">
    <text evidence="1">Lipid metabolism.</text>
</comment>
<sequence length="186" mass="22078">MFQKLCHYLLFKRLGWKEQVSVPNRNKCIICVAPHTSNWDFFLGELYYTAKGKKAGFLMKNSWFFWPLGSFLRYIGGIPVERKKHTSLTDAVAEKARQSEYFHLAVTPEGTRSRVEIWKRGFYFIALKANIPIQLYAIDFEQRRIVCTREIFPKEENVEKDMKEIMDYYSGFKGRHPENFQVEDIQ</sequence>
<proteinExistence type="predicted"/>
<gene>
    <name evidence="5" type="ORF">FHS60_001033</name>
</gene>
<dbReference type="GO" id="GO:0006654">
    <property type="term" value="P:phosphatidic acid biosynthetic process"/>
    <property type="evidence" value="ECO:0007669"/>
    <property type="project" value="TreeGrafter"/>
</dbReference>
<accession>A0A7W5UIN3</accession>
<dbReference type="GO" id="GO:0003841">
    <property type="term" value="F:1-acylglycerol-3-phosphate O-acyltransferase activity"/>
    <property type="evidence" value="ECO:0007669"/>
    <property type="project" value="TreeGrafter"/>
</dbReference>
<dbReference type="PANTHER" id="PTHR10434:SF9">
    <property type="entry name" value="PHOSPHOLIPID_GLYCEROL ACYLTRANSFERASE DOMAIN-CONTAINING PROTEIN"/>
    <property type="match status" value="1"/>
</dbReference>
<evidence type="ECO:0000313" key="6">
    <source>
        <dbReference type="Proteomes" id="UP000541425"/>
    </source>
</evidence>
<keyword evidence="3 5" id="KW-0012">Acyltransferase</keyword>
<dbReference type="SUPFAM" id="SSF69593">
    <property type="entry name" value="Glycerol-3-phosphate (1)-acyltransferase"/>
    <property type="match status" value="1"/>
</dbReference>
<name>A0A7W5UIN3_9BACT</name>
<dbReference type="AlphaFoldDB" id="A0A7W5UIN3"/>
<comment type="caution">
    <text evidence="5">The sequence shown here is derived from an EMBL/GenBank/DDBJ whole genome shotgun (WGS) entry which is preliminary data.</text>
</comment>
<evidence type="ECO:0000313" key="5">
    <source>
        <dbReference type="EMBL" id="MBB3702570.1"/>
    </source>
</evidence>
<dbReference type="RefSeq" id="WP_183695778.1">
    <property type="nucleotide sequence ID" value="NZ_JACICA010000004.1"/>
</dbReference>